<keyword evidence="1" id="KW-0472">Membrane</keyword>
<evidence type="ECO:0000313" key="2">
    <source>
        <dbReference type="EMBL" id="OLF48275.1"/>
    </source>
</evidence>
<name>A0A1Q8E906_9STRE</name>
<dbReference type="EMBL" id="MSJM01000003">
    <property type="protein sequence ID" value="OLF48275.1"/>
    <property type="molecule type" value="Genomic_DNA"/>
</dbReference>
<proteinExistence type="predicted"/>
<keyword evidence="1" id="KW-1133">Transmembrane helix</keyword>
<reference evidence="3" key="1">
    <citation type="submission" date="2016-12" db="EMBL/GenBank/DDBJ databases">
        <authorList>
            <person name="Gulvik C.A."/>
        </authorList>
    </citation>
    <scope>NUCLEOTIDE SEQUENCE [LARGE SCALE GENOMIC DNA]</scope>
    <source>
        <strain evidence="3">NED12-00049-6B</strain>
    </source>
</reference>
<keyword evidence="3" id="KW-1185">Reference proteome</keyword>
<feature type="transmembrane region" description="Helical" evidence="1">
    <location>
        <begin position="90"/>
        <end position="110"/>
    </location>
</feature>
<comment type="caution">
    <text evidence="2">The sequence shown here is derived from an EMBL/GenBank/DDBJ whole genome shotgun (WGS) entry which is preliminary data.</text>
</comment>
<feature type="transmembrane region" description="Helical" evidence="1">
    <location>
        <begin position="45"/>
        <end position="70"/>
    </location>
</feature>
<keyword evidence="1" id="KW-0812">Transmembrane</keyword>
<feature type="transmembrane region" description="Helical" evidence="1">
    <location>
        <begin position="12"/>
        <end position="33"/>
    </location>
</feature>
<dbReference type="AlphaFoldDB" id="A0A1Q8E906"/>
<protein>
    <submittedName>
        <fullName evidence="2">Uncharacterized protein</fullName>
    </submittedName>
</protein>
<evidence type="ECO:0000313" key="3">
    <source>
        <dbReference type="Proteomes" id="UP000186890"/>
    </source>
</evidence>
<gene>
    <name evidence="2" type="ORF">BU202_04590</name>
</gene>
<dbReference type="OrthoDB" id="2222579at2"/>
<sequence length="115" mass="13853">MLQVFSQFSKKHALHLILFGFFIWIAPYLMLFVPKMIREPFFATADWYAVTIVWLVPIIGILAFLCSLYLKRKKYLFFSACLILAQPISYLLWIASFYLFVWGYGFFYWISQFFR</sequence>
<evidence type="ECO:0000256" key="1">
    <source>
        <dbReference type="SAM" id="Phobius"/>
    </source>
</evidence>
<dbReference type="Proteomes" id="UP000186890">
    <property type="component" value="Unassembled WGS sequence"/>
</dbReference>
<dbReference type="RefSeq" id="WP_075104625.1">
    <property type="nucleotide sequence ID" value="NZ_MSJM01000003.1"/>
</dbReference>
<organism evidence="2 3">
    <name type="scientific">Streptococcus cuniculi</name>
    <dbReference type="NCBI Taxonomy" id="1432788"/>
    <lineage>
        <taxon>Bacteria</taxon>
        <taxon>Bacillati</taxon>
        <taxon>Bacillota</taxon>
        <taxon>Bacilli</taxon>
        <taxon>Lactobacillales</taxon>
        <taxon>Streptococcaceae</taxon>
        <taxon>Streptococcus</taxon>
    </lineage>
</organism>
<accession>A0A1Q8E906</accession>